<comment type="similarity">
    <text evidence="1">Belongs to the ETF beta-subunit/FixA family.</text>
</comment>
<comment type="caution">
    <text evidence="10">The sequence shown here is derived from an EMBL/GenBank/DDBJ whole genome shotgun (WGS) entry which is preliminary data.</text>
</comment>
<dbReference type="AlphaFoldDB" id="A0A084SXV2"/>
<comment type="cofactor">
    <cofactor evidence="8">
        <name>AMP</name>
        <dbReference type="ChEBI" id="CHEBI:456215"/>
    </cofactor>
</comment>
<comment type="subunit">
    <text evidence="2">Heterodimer of an alpha and a beta subunit.</text>
</comment>
<evidence type="ECO:0000256" key="7">
    <source>
        <dbReference type="ARBA" id="ARBA00042002"/>
    </source>
</evidence>
<evidence type="ECO:0000256" key="6">
    <source>
        <dbReference type="ARBA" id="ARBA00025649"/>
    </source>
</evidence>
<evidence type="ECO:0000256" key="2">
    <source>
        <dbReference type="ARBA" id="ARBA00011355"/>
    </source>
</evidence>
<dbReference type="InterPro" id="IPR014729">
    <property type="entry name" value="Rossmann-like_a/b/a_fold"/>
</dbReference>
<feature type="domain" description="Electron transfer flavoprotein alpha/beta-subunit N-terminal" evidence="9">
    <location>
        <begin position="23"/>
        <end position="227"/>
    </location>
</feature>
<dbReference type="RefSeq" id="WP_043392582.1">
    <property type="nucleotide sequence ID" value="NZ_JPMI01000057.1"/>
</dbReference>
<dbReference type="PANTHER" id="PTHR21294">
    <property type="entry name" value="ELECTRON TRANSFER FLAVOPROTEIN BETA-SUBUNIT"/>
    <property type="match status" value="1"/>
</dbReference>
<comment type="function">
    <text evidence="6">The electron transfer flavoprotein serves as a specific electron acceptor for other dehydrogenases. It transfers the electrons to the main respiratory chain via ETF-ubiquinone oxidoreductase (ETF dehydrogenase).</text>
</comment>
<sequence length="265" mass="28644">MKILVTAKRVEDPESKIKVKPDGSGIVQEGLKYKINPFDEIGVEEGLRLVAKHGGEVVVVSIGGKEVQEQLRHALAMGATRAVWVNHTGPLDQMGVAGLLQKVAEKEKPDLVILGKQAIDDDQNQVGQYLAEFLGWGQATFASKVESLESEQEKNKVPALQMGADNKSVRVVREVDNGLATLECALPAVVTTDLRLNLPRYASLPGIMKAKSKPIEELTPAKLSVDVTPKVQVLKMASPPPRKAGIKVPDVATLVDKLRNEAKVV</sequence>
<dbReference type="PANTHER" id="PTHR21294:SF8">
    <property type="entry name" value="ELECTRON TRANSFER FLAVOPROTEIN SUBUNIT BETA"/>
    <property type="match status" value="1"/>
</dbReference>
<accession>A0A084SXV2</accession>
<dbReference type="CDD" id="cd01714">
    <property type="entry name" value="ETF_beta"/>
    <property type="match status" value="1"/>
</dbReference>
<dbReference type="PIRSF" id="PIRSF000090">
    <property type="entry name" value="Beta-ETF"/>
    <property type="match status" value="1"/>
</dbReference>
<dbReference type="Proteomes" id="UP000028547">
    <property type="component" value="Unassembled WGS sequence"/>
</dbReference>
<dbReference type="Gene3D" id="3.40.50.620">
    <property type="entry name" value="HUPs"/>
    <property type="match status" value="1"/>
</dbReference>
<organism evidence="10 11">
    <name type="scientific">Archangium violaceum Cb vi76</name>
    <dbReference type="NCBI Taxonomy" id="1406225"/>
    <lineage>
        <taxon>Bacteria</taxon>
        <taxon>Pseudomonadati</taxon>
        <taxon>Myxococcota</taxon>
        <taxon>Myxococcia</taxon>
        <taxon>Myxococcales</taxon>
        <taxon>Cystobacterineae</taxon>
        <taxon>Archangiaceae</taxon>
        <taxon>Archangium</taxon>
    </lineage>
</organism>
<dbReference type="SMART" id="SM00893">
    <property type="entry name" value="ETF"/>
    <property type="match status" value="1"/>
</dbReference>
<keyword evidence="4" id="KW-0813">Transport</keyword>
<dbReference type="GO" id="GO:0009055">
    <property type="term" value="F:electron transfer activity"/>
    <property type="evidence" value="ECO:0007669"/>
    <property type="project" value="InterPro"/>
</dbReference>
<evidence type="ECO:0000313" key="11">
    <source>
        <dbReference type="Proteomes" id="UP000028547"/>
    </source>
</evidence>
<dbReference type="Pfam" id="PF01012">
    <property type="entry name" value="ETF"/>
    <property type="match status" value="1"/>
</dbReference>
<dbReference type="EMBL" id="JPMI01000057">
    <property type="protein sequence ID" value="KFA93287.1"/>
    <property type="molecule type" value="Genomic_DNA"/>
</dbReference>
<name>A0A084SXV2_9BACT</name>
<evidence type="ECO:0000256" key="8">
    <source>
        <dbReference type="ARBA" id="ARBA00049933"/>
    </source>
</evidence>
<evidence type="ECO:0000256" key="3">
    <source>
        <dbReference type="ARBA" id="ARBA00016797"/>
    </source>
</evidence>
<protein>
    <recommendedName>
        <fullName evidence="3">Electron transfer flavoprotein subunit beta</fullName>
    </recommendedName>
    <alternativeName>
        <fullName evidence="7">Electron transfer flavoprotein small subunit</fullName>
    </alternativeName>
</protein>
<evidence type="ECO:0000313" key="10">
    <source>
        <dbReference type="EMBL" id="KFA93287.1"/>
    </source>
</evidence>
<dbReference type="InterPro" id="IPR033948">
    <property type="entry name" value="ETF_beta_N"/>
</dbReference>
<gene>
    <name evidence="10" type="ORF">Q664_09910</name>
</gene>
<reference evidence="10 11" key="1">
    <citation type="submission" date="2014-07" db="EMBL/GenBank/DDBJ databases">
        <title>Draft Genome Sequence of Gephyronic Acid Producer, Cystobacter violaceus Strain Cb vi76.</title>
        <authorList>
            <person name="Stevens D.C."/>
            <person name="Young J."/>
            <person name="Carmichael R."/>
            <person name="Tan J."/>
            <person name="Taylor R.E."/>
        </authorList>
    </citation>
    <scope>NUCLEOTIDE SEQUENCE [LARGE SCALE GENOMIC DNA]</scope>
    <source>
        <strain evidence="10 11">Cb vi76</strain>
    </source>
</reference>
<dbReference type="InterPro" id="IPR014730">
    <property type="entry name" value="ETF_a/b_N"/>
</dbReference>
<keyword evidence="5" id="KW-0249">Electron transport</keyword>
<evidence type="ECO:0000259" key="9">
    <source>
        <dbReference type="SMART" id="SM00893"/>
    </source>
</evidence>
<evidence type="ECO:0000256" key="4">
    <source>
        <dbReference type="ARBA" id="ARBA00022448"/>
    </source>
</evidence>
<evidence type="ECO:0000256" key="1">
    <source>
        <dbReference type="ARBA" id="ARBA00007557"/>
    </source>
</evidence>
<proteinExistence type="inferred from homology"/>
<dbReference type="SUPFAM" id="SSF52402">
    <property type="entry name" value="Adenine nucleotide alpha hydrolases-like"/>
    <property type="match status" value="1"/>
</dbReference>
<dbReference type="FunFam" id="3.40.50.620:FF:000011">
    <property type="entry name" value="Electron transfer flavoprotein subunit beta"/>
    <property type="match status" value="1"/>
</dbReference>
<dbReference type="InterPro" id="IPR012255">
    <property type="entry name" value="ETF_b"/>
</dbReference>
<evidence type="ECO:0000256" key="5">
    <source>
        <dbReference type="ARBA" id="ARBA00022982"/>
    </source>
</evidence>
<dbReference type="GO" id="GO:0046395">
    <property type="term" value="P:carboxylic acid catabolic process"/>
    <property type="evidence" value="ECO:0007669"/>
    <property type="project" value="UniProtKB-ARBA"/>
</dbReference>